<protein>
    <recommendedName>
        <fullName evidence="3">CoA transferase</fullName>
    </recommendedName>
</protein>
<dbReference type="PANTHER" id="PTHR48207">
    <property type="entry name" value="SUCCINATE--HYDROXYMETHYLGLUTARATE COA-TRANSFERASE"/>
    <property type="match status" value="1"/>
</dbReference>
<proteinExistence type="predicted"/>
<dbReference type="AlphaFoldDB" id="X1W029"/>
<dbReference type="EMBL" id="BARW01039313">
    <property type="protein sequence ID" value="GAJ19485.1"/>
    <property type="molecule type" value="Genomic_DNA"/>
</dbReference>
<evidence type="ECO:0000313" key="2">
    <source>
        <dbReference type="EMBL" id="GAJ19485.1"/>
    </source>
</evidence>
<dbReference type="Gene3D" id="3.30.1540.10">
    <property type="entry name" value="formyl-coa transferase, domain 3"/>
    <property type="match status" value="1"/>
</dbReference>
<dbReference type="PANTHER" id="PTHR48207:SF3">
    <property type="entry name" value="SUCCINATE--HYDROXYMETHYLGLUTARATE COA-TRANSFERASE"/>
    <property type="match status" value="1"/>
</dbReference>
<dbReference type="Pfam" id="PF02515">
    <property type="entry name" value="CoA_transf_3"/>
    <property type="match status" value="1"/>
</dbReference>
<dbReference type="GO" id="GO:0008410">
    <property type="term" value="F:CoA-transferase activity"/>
    <property type="evidence" value="ECO:0007669"/>
    <property type="project" value="TreeGrafter"/>
</dbReference>
<feature type="non-terminal residue" evidence="2">
    <location>
        <position position="1"/>
    </location>
</feature>
<comment type="caution">
    <text evidence="2">The sequence shown here is derived from an EMBL/GenBank/DDBJ whole genome shotgun (WGS) entry which is preliminary data.</text>
</comment>
<gene>
    <name evidence="2" type="ORF">S12H4_59932</name>
</gene>
<dbReference type="InterPro" id="IPR050483">
    <property type="entry name" value="CoA-transferase_III_domain"/>
</dbReference>
<sequence length="148" mass="16375">ERGRARVISGATPGIIASFNDKNDKPFMIQMVFGEELWQKGMAALGFDKALADVGCAKLGDIANSKEKTKLFLDTMDRLFATNTREHWLKILRGVDIVSAPINTLLEASKDPDVIANNYVIEVDHPRAGRIKEVGLPWKFHKTPARAG</sequence>
<evidence type="ECO:0008006" key="3">
    <source>
        <dbReference type="Google" id="ProtNLM"/>
    </source>
</evidence>
<reference evidence="2" key="1">
    <citation type="journal article" date="2014" name="Front. Microbiol.">
        <title>High frequency of phylogenetically diverse reductive dehalogenase-homologous genes in deep subseafloor sedimentary metagenomes.</title>
        <authorList>
            <person name="Kawai M."/>
            <person name="Futagami T."/>
            <person name="Toyoda A."/>
            <person name="Takaki Y."/>
            <person name="Nishi S."/>
            <person name="Hori S."/>
            <person name="Arai W."/>
            <person name="Tsubouchi T."/>
            <person name="Morono Y."/>
            <person name="Uchiyama I."/>
            <person name="Ito T."/>
            <person name="Fujiyama A."/>
            <person name="Inagaki F."/>
            <person name="Takami H."/>
        </authorList>
    </citation>
    <scope>NUCLEOTIDE SEQUENCE</scope>
    <source>
        <strain evidence="2">Expedition CK06-06</strain>
    </source>
</reference>
<name>X1W029_9ZZZZ</name>
<organism evidence="2">
    <name type="scientific">marine sediment metagenome</name>
    <dbReference type="NCBI Taxonomy" id="412755"/>
    <lineage>
        <taxon>unclassified sequences</taxon>
        <taxon>metagenomes</taxon>
        <taxon>ecological metagenomes</taxon>
    </lineage>
</organism>
<dbReference type="SUPFAM" id="SSF89796">
    <property type="entry name" value="CoA-transferase family III (CaiB/BaiF)"/>
    <property type="match status" value="1"/>
</dbReference>
<dbReference type="InterPro" id="IPR044855">
    <property type="entry name" value="CoA-Trfase_III_dom3_sf"/>
</dbReference>
<accession>X1W029</accession>
<dbReference type="InterPro" id="IPR003673">
    <property type="entry name" value="CoA-Trfase_fam_III"/>
</dbReference>
<dbReference type="Gene3D" id="3.40.50.10540">
    <property type="entry name" value="Crotonobetainyl-coa:carnitine coa-transferase, domain 1"/>
    <property type="match status" value="1"/>
</dbReference>
<feature type="non-terminal residue" evidence="2">
    <location>
        <position position="148"/>
    </location>
</feature>
<evidence type="ECO:0000256" key="1">
    <source>
        <dbReference type="ARBA" id="ARBA00022679"/>
    </source>
</evidence>
<dbReference type="InterPro" id="IPR023606">
    <property type="entry name" value="CoA-Trfase_III_dom_1_sf"/>
</dbReference>
<keyword evidence="1" id="KW-0808">Transferase</keyword>